<evidence type="ECO:0000256" key="3">
    <source>
        <dbReference type="ARBA" id="ARBA00022726"/>
    </source>
</evidence>
<dbReference type="GO" id="GO:0005829">
    <property type="term" value="C:cytosol"/>
    <property type="evidence" value="ECO:0007669"/>
    <property type="project" value="TreeGrafter"/>
</dbReference>
<feature type="non-terminal residue" evidence="5">
    <location>
        <position position="259"/>
    </location>
</feature>
<dbReference type="InterPro" id="IPR010044">
    <property type="entry name" value="MTAP"/>
</dbReference>
<evidence type="ECO:0000259" key="4">
    <source>
        <dbReference type="Pfam" id="PF01048"/>
    </source>
</evidence>
<dbReference type="InterPro" id="IPR000845">
    <property type="entry name" value="Nucleoside_phosphorylase_d"/>
</dbReference>
<comment type="caution">
    <text evidence="5">The sequence shown here is derived from an EMBL/GenBank/DDBJ whole genome shotgun (WGS) entry which is preliminary data.</text>
</comment>
<protein>
    <submittedName>
        <fullName evidence="5">S-methyl-5'-thioadenosine phosphorylase</fullName>
    </submittedName>
</protein>
<dbReference type="NCBIfam" id="TIGR01694">
    <property type="entry name" value="MTAP"/>
    <property type="match status" value="1"/>
</dbReference>
<dbReference type="CDD" id="cd09010">
    <property type="entry name" value="MTAP_SsMTAPII_like_MTIP"/>
    <property type="match status" value="1"/>
</dbReference>
<dbReference type="Proteomes" id="UP000230775">
    <property type="component" value="Unassembled WGS sequence"/>
</dbReference>
<dbReference type="HAMAP" id="MF_01963">
    <property type="entry name" value="MTAP"/>
    <property type="match status" value="1"/>
</dbReference>
<dbReference type="PANTHER" id="PTHR42679">
    <property type="entry name" value="S-METHYL-5'-THIOADENOSINE PHOSPHORYLASE"/>
    <property type="match status" value="1"/>
</dbReference>
<dbReference type="GO" id="GO:0017061">
    <property type="term" value="F:S-methyl-5-thioadenosine phosphorylase activity"/>
    <property type="evidence" value="ECO:0007669"/>
    <property type="project" value="InterPro"/>
</dbReference>
<dbReference type="Pfam" id="PF01048">
    <property type="entry name" value="PNP_UDP_1"/>
    <property type="match status" value="1"/>
</dbReference>
<dbReference type="GO" id="GO:0019509">
    <property type="term" value="P:L-methionine salvage from methylthioadenosine"/>
    <property type="evidence" value="ECO:0007669"/>
    <property type="project" value="TreeGrafter"/>
</dbReference>
<dbReference type="GO" id="GO:0006166">
    <property type="term" value="P:purine ribonucleoside salvage"/>
    <property type="evidence" value="ECO:0007669"/>
    <property type="project" value="UniProtKB-KW"/>
</dbReference>
<keyword evidence="2" id="KW-0808">Transferase</keyword>
<dbReference type="NCBIfam" id="NF005876">
    <property type="entry name" value="PRK07823.1"/>
    <property type="match status" value="1"/>
</dbReference>
<evidence type="ECO:0000313" key="5">
    <source>
        <dbReference type="EMBL" id="PIS14374.1"/>
    </source>
</evidence>
<gene>
    <name evidence="5" type="ORF">COT64_03010</name>
</gene>
<evidence type="ECO:0000256" key="1">
    <source>
        <dbReference type="ARBA" id="ARBA00022676"/>
    </source>
</evidence>
<dbReference type="PANTHER" id="PTHR42679:SF2">
    <property type="entry name" value="S-METHYL-5'-THIOADENOSINE PHOSPHORYLASE"/>
    <property type="match status" value="1"/>
</dbReference>
<proteinExistence type="inferred from homology"/>
<evidence type="ECO:0000256" key="2">
    <source>
        <dbReference type="ARBA" id="ARBA00022679"/>
    </source>
</evidence>
<feature type="domain" description="Nucleoside phosphorylase" evidence="4">
    <location>
        <begin position="7"/>
        <end position="248"/>
    </location>
</feature>
<keyword evidence="1" id="KW-0328">Glycosyltransferase</keyword>
<dbReference type="Gene3D" id="3.40.50.1580">
    <property type="entry name" value="Nucleoside phosphorylase domain"/>
    <property type="match status" value="1"/>
</dbReference>
<name>A0A2H0WP05_9BACT</name>
<dbReference type="SUPFAM" id="SSF53167">
    <property type="entry name" value="Purine and uridine phosphorylases"/>
    <property type="match status" value="1"/>
</dbReference>
<keyword evidence="3" id="KW-0660">Purine salvage</keyword>
<dbReference type="FunFam" id="3.40.50.1580:FF:000012">
    <property type="entry name" value="Probable 6-oxopurine nucleoside phosphorylase"/>
    <property type="match status" value="1"/>
</dbReference>
<dbReference type="AlphaFoldDB" id="A0A2H0WP05"/>
<reference evidence="6" key="1">
    <citation type="submission" date="2017-09" db="EMBL/GenBank/DDBJ databases">
        <title>Depth-based differentiation of microbial function through sediment-hosted aquifers and enrichment of novel symbionts in the deep terrestrial subsurface.</title>
        <authorList>
            <person name="Probst A.J."/>
            <person name="Ladd B."/>
            <person name="Jarett J.K."/>
            <person name="Geller-Mcgrath D.E."/>
            <person name="Sieber C.M.K."/>
            <person name="Emerson J.B."/>
            <person name="Anantharaman K."/>
            <person name="Thomas B.C."/>
            <person name="Malmstrom R."/>
            <person name="Stieglmeier M."/>
            <person name="Klingl A."/>
            <person name="Woyke T."/>
            <person name="Ryan C.M."/>
            <person name="Banfield J.F."/>
        </authorList>
    </citation>
    <scope>NUCLEOTIDE SEQUENCE [LARGE SCALE GENOMIC DNA]</scope>
</reference>
<sequence length="259" mass="29168">MQKIKIEIGIIGGSGFYDLAADLKEIKVETPYGPPSDKISIGEISGRKVAFLPRHKKDHEIPPHLINYRANIWALKSLGVERILTSHAVGSLQKDHKPGDFVILDQFVDRTKARADTFYDGPVVTHISSAFPYCSQIRELAIKEGRKMKLPLHEKGTVVVIQGPRFSTAAESLWFTKMGWHTVNMTEYPEIVLAREKEMCYVAIALVTDYDCGLVAQEKIKPVCSEEIIRNFKANIEKIKDLLLAMIKNWPDKRSCSCG</sequence>
<accession>A0A2H0WP05</accession>
<dbReference type="InterPro" id="IPR035994">
    <property type="entry name" value="Nucleoside_phosphorylase_sf"/>
</dbReference>
<evidence type="ECO:0000313" key="6">
    <source>
        <dbReference type="Proteomes" id="UP000230775"/>
    </source>
</evidence>
<organism evidence="5 6">
    <name type="scientific">Candidatus Shapirobacteria bacterium CG09_land_8_20_14_0_10_39_12</name>
    <dbReference type="NCBI Taxonomy" id="1974885"/>
    <lineage>
        <taxon>Bacteria</taxon>
        <taxon>Candidatus Shapironibacteriota</taxon>
    </lineage>
</organism>
<dbReference type="EMBL" id="PEZI01000064">
    <property type="protein sequence ID" value="PIS14374.1"/>
    <property type="molecule type" value="Genomic_DNA"/>
</dbReference>